<dbReference type="PANTHER" id="PTHR44936:SF9">
    <property type="entry name" value="SENSOR PROTEIN CREC"/>
    <property type="match status" value="1"/>
</dbReference>
<comment type="caution">
    <text evidence="15">The sequence shown here is derived from an EMBL/GenBank/DDBJ whole genome shotgun (WGS) entry which is preliminary data.</text>
</comment>
<dbReference type="Gene3D" id="3.30.565.10">
    <property type="entry name" value="Histidine kinase-like ATPase, C-terminal domain"/>
    <property type="match status" value="1"/>
</dbReference>
<feature type="compositionally biased region" description="Low complexity" evidence="12">
    <location>
        <begin position="789"/>
        <end position="807"/>
    </location>
</feature>
<comment type="subcellular location">
    <subcellularLocation>
        <location evidence="2">Membrane</location>
    </subcellularLocation>
</comment>
<evidence type="ECO:0000256" key="7">
    <source>
        <dbReference type="ARBA" id="ARBA00022741"/>
    </source>
</evidence>
<dbReference type="InterPro" id="IPR003594">
    <property type="entry name" value="HATPase_dom"/>
</dbReference>
<keyword evidence="10 13" id="KW-1133">Transmembrane helix</keyword>
<dbReference type="EC" id="2.7.13.3" evidence="3"/>
<feature type="region of interest" description="Disordered" evidence="12">
    <location>
        <begin position="745"/>
        <end position="919"/>
    </location>
</feature>
<dbReference type="EMBL" id="QOIL01000006">
    <property type="protein sequence ID" value="RCG30778.1"/>
    <property type="molecule type" value="Genomic_DNA"/>
</dbReference>
<evidence type="ECO:0000313" key="16">
    <source>
        <dbReference type="Proteomes" id="UP000253094"/>
    </source>
</evidence>
<comment type="catalytic activity">
    <reaction evidence="1">
        <text>ATP + protein L-histidine = ADP + protein N-phospho-L-histidine.</text>
        <dbReference type="EC" id="2.7.13.3"/>
    </reaction>
</comment>
<evidence type="ECO:0000256" key="13">
    <source>
        <dbReference type="SAM" id="Phobius"/>
    </source>
</evidence>
<feature type="region of interest" description="Disordered" evidence="12">
    <location>
        <begin position="942"/>
        <end position="963"/>
    </location>
</feature>
<protein>
    <recommendedName>
        <fullName evidence="3">histidine kinase</fullName>
        <ecNumber evidence="3">2.7.13.3</ecNumber>
    </recommendedName>
</protein>
<keyword evidence="4" id="KW-0597">Phosphoprotein</keyword>
<keyword evidence="16" id="KW-1185">Reference proteome</keyword>
<evidence type="ECO:0000256" key="11">
    <source>
        <dbReference type="ARBA" id="ARBA00023012"/>
    </source>
</evidence>
<dbReference type="InterPro" id="IPR013587">
    <property type="entry name" value="Nitrate/nitrite_sensing"/>
</dbReference>
<evidence type="ECO:0000256" key="1">
    <source>
        <dbReference type="ARBA" id="ARBA00000085"/>
    </source>
</evidence>
<sequence length="1059" mass="111531">MPCVTHVKCVHPPRRPAGERLRPVRTATIESGHRTKPDADRSPSAQDAPAAPRQSAGSSLALRNWRVRTRLIALILVPTLVAVLFGGLRVATSIQNATEYDRVRTVAQFVATLGDLAHQLDLERDLSVRFVAGGRRGSQAKLLLRDQQNAVDALVQIVQDHRSTVEPALRDSGRPPYQRLLDRLAQLNSLRKTVSDSQLPALPTLQKYSLAIDDLLTMFDEIGRGSTDATLDASASALASLSRAAEQSSRQRGLLSIGLTIQQFTPAELDAFNAARARQDSELQAFFSRATLTQGQLYQDTVSGPKIDVAAALVDRSLELIRQNQFLRGLGGGTNDVDYWFGAASERLDRMHDVQRALGRSIVDQAAELARAEQNQAAINIGAVVLLMILVLAITAIMARSLVLPLRRLRGGALEIAGRRLPEMVQKLRESEGTAGAPEVAPIGVMSNDEVGEVARAFDEVHREAIRLANDEAQLRSNVSAMFVNLSRRTQTLVERQITLIDGLEQGEQDDKRLGDLFRLDHLATRMRRNSENLLVLAGQEPARRWSQPVPLLDVTRASLSEVENYERVAMHVPTGVSIAGQAVNDVIHLLAELVENAISFSPRETRVTVSANRIDGGGVMISITDAGIGMTQEELAQTNWRLANPPVVDVSVSRRMGLFVVGRLALRNGIRVQLRRHDAGGLTAMVLLPESLMGMSAHPAGGSSSSSSSSGGQAFAGASAWSGSGQPGGQNLFASASQGGFDAQAGALFGSPTGPATFGTNGTGPLGPTTGGGFAGPGTAGGFGGPVTGAFDDAMGPSAFGGPPTAGAGGYGDPAGGTDAFGGPVPGSSSFGGPSTGSGFGGPTTGSSGYAGPGTGPSLFGGRPQGPGAGGPATGSGGYAGPPTGPGELPTRMRPRRYETSDLDAVTGPLPAVRPSPMEQEDEFLPIFASVESAWFRRADPVQDKEKDTGAWQQNPADAGWQAAAVVQEPVRDGTTMAGLPKRVPKANLVPGSATGAEHATSSVPAMPPLSPDRARSRLSSFQQGIRQGRAVARGELSEEEVAFNTDLRRTQGDKEDK</sequence>
<evidence type="ECO:0000256" key="12">
    <source>
        <dbReference type="SAM" id="MobiDB-lite"/>
    </source>
</evidence>
<evidence type="ECO:0000256" key="9">
    <source>
        <dbReference type="ARBA" id="ARBA00022840"/>
    </source>
</evidence>
<evidence type="ECO:0000256" key="10">
    <source>
        <dbReference type="ARBA" id="ARBA00022989"/>
    </source>
</evidence>
<proteinExistence type="predicted"/>
<dbReference type="Pfam" id="PF08376">
    <property type="entry name" value="NIT"/>
    <property type="match status" value="1"/>
</dbReference>
<dbReference type="AlphaFoldDB" id="A0A367FK66"/>
<name>A0A367FK66_9ACTN</name>
<feature type="transmembrane region" description="Helical" evidence="13">
    <location>
        <begin position="71"/>
        <end position="91"/>
    </location>
</feature>
<evidence type="ECO:0000256" key="3">
    <source>
        <dbReference type="ARBA" id="ARBA00012438"/>
    </source>
</evidence>
<feature type="region of interest" description="Disordered" evidence="12">
    <location>
        <begin position="976"/>
        <end position="1021"/>
    </location>
</feature>
<feature type="compositionally biased region" description="Gly residues" evidence="12">
    <location>
        <begin position="762"/>
        <end position="788"/>
    </location>
</feature>
<keyword evidence="13" id="KW-0472">Membrane</keyword>
<dbReference type="Gene3D" id="6.10.340.10">
    <property type="match status" value="1"/>
</dbReference>
<dbReference type="SUPFAM" id="SSF55874">
    <property type="entry name" value="ATPase domain of HSP90 chaperone/DNA topoisomerase II/histidine kinase"/>
    <property type="match status" value="1"/>
</dbReference>
<dbReference type="InterPro" id="IPR036890">
    <property type="entry name" value="HATPase_C_sf"/>
</dbReference>
<feature type="region of interest" description="Disordered" evidence="12">
    <location>
        <begin position="698"/>
        <end position="724"/>
    </location>
</feature>
<evidence type="ECO:0000256" key="2">
    <source>
        <dbReference type="ARBA" id="ARBA00004370"/>
    </source>
</evidence>
<keyword evidence="8" id="KW-0418">Kinase</keyword>
<dbReference type="InterPro" id="IPR050980">
    <property type="entry name" value="2C_sensor_his_kinase"/>
</dbReference>
<evidence type="ECO:0000256" key="5">
    <source>
        <dbReference type="ARBA" id="ARBA00022679"/>
    </source>
</evidence>
<keyword evidence="5" id="KW-0808">Transferase</keyword>
<keyword evidence="7" id="KW-0547">Nucleotide-binding</keyword>
<feature type="compositionally biased region" description="Low complexity" evidence="12">
    <location>
        <begin position="822"/>
        <end position="834"/>
    </location>
</feature>
<organism evidence="15 16">
    <name type="scientific">Sphaerisporangium album</name>
    <dbReference type="NCBI Taxonomy" id="509200"/>
    <lineage>
        <taxon>Bacteria</taxon>
        <taxon>Bacillati</taxon>
        <taxon>Actinomycetota</taxon>
        <taxon>Actinomycetes</taxon>
        <taxon>Streptosporangiales</taxon>
        <taxon>Streptosporangiaceae</taxon>
        <taxon>Sphaerisporangium</taxon>
    </lineage>
</organism>
<feature type="compositionally biased region" description="Basic and acidic residues" evidence="12">
    <location>
        <begin position="31"/>
        <end position="41"/>
    </location>
</feature>
<dbReference type="PROSITE" id="PS50885">
    <property type="entry name" value="HAMP"/>
    <property type="match status" value="1"/>
</dbReference>
<dbReference type="GO" id="GO:0000160">
    <property type="term" value="P:phosphorelay signal transduction system"/>
    <property type="evidence" value="ECO:0007669"/>
    <property type="project" value="UniProtKB-KW"/>
</dbReference>
<dbReference type="GO" id="GO:0005524">
    <property type="term" value="F:ATP binding"/>
    <property type="evidence" value="ECO:0007669"/>
    <property type="project" value="UniProtKB-KW"/>
</dbReference>
<evidence type="ECO:0000256" key="4">
    <source>
        <dbReference type="ARBA" id="ARBA00022553"/>
    </source>
</evidence>
<keyword evidence="11" id="KW-0902">Two-component regulatory system</keyword>
<evidence type="ECO:0000256" key="6">
    <source>
        <dbReference type="ARBA" id="ARBA00022692"/>
    </source>
</evidence>
<dbReference type="GO" id="GO:0004673">
    <property type="term" value="F:protein histidine kinase activity"/>
    <property type="evidence" value="ECO:0007669"/>
    <property type="project" value="UniProtKB-EC"/>
</dbReference>
<dbReference type="Pfam" id="PF02518">
    <property type="entry name" value="HATPase_c"/>
    <property type="match status" value="1"/>
</dbReference>
<feature type="compositionally biased region" description="Gly residues" evidence="12">
    <location>
        <begin position="835"/>
        <end position="856"/>
    </location>
</feature>
<dbReference type="InterPro" id="IPR003660">
    <property type="entry name" value="HAMP_dom"/>
</dbReference>
<keyword evidence="9" id="KW-0067">ATP-binding</keyword>
<feature type="compositionally biased region" description="Gly residues" evidence="12">
    <location>
        <begin position="864"/>
        <end position="881"/>
    </location>
</feature>
<feature type="region of interest" description="Disordered" evidence="12">
    <location>
        <begin position="1"/>
        <end position="55"/>
    </location>
</feature>
<feature type="transmembrane region" description="Helical" evidence="13">
    <location>
        <begin position="377"/>
        <end position="399"/>
    </location>
</feature>
<dbReference type="PANTHER" id="PTHR44936">
    <property type="entry name" value="SENSOR PROTEIN CREC"/>
    <property type="match status" value="1"/>
</dbReference>
<evidence type="ECO:0000313" key="15">
    <source>
        <dbReference type="EMBL" id="RCG30778.1"/>
    </source>
</evidence>
<accession>A0A367FK66</accession>
<keyword evidence="6 13" id="KW-0812">Transmembrane</keyword>
<gene>
    <name evidence="15" type="ORF">DQ384_12375</name>
</gene>
<evidence type="ECO:0000256" key="8">
    <source>
        <dbReference type="ARBA" id="ARBA00022777"/>
    </source>
</evidence>
<evidence type="ECO:0000259" key="14">
    <source>
        <dbReference type="PROSITE" id="PS50885"/>
    </source>
</evidence>
<dbReference type="Proteomes" id="UP000253094">
    <property type="component" value="Unassembled WGS sequence"/>
</dbReference>
<feature type="domain" description="HAMP" evidence="14">
    <location>
        <begin position="400"/>
        <end position="470"/>
    </location>
</feature>
<reference evidence="15 16" key="1">
    <citation type="submission" date="2018-06" db="EMBL/GenBank/DDBJ databases">
        <title>Sphaerisporangium craniellae sp. nov., isolated from a marine sponge in the South China Sea.</title>
        <authorList>
            <person name="Li L."/>
        </authorList>
    </citation>
    <scope>NUCLEOTIDE SEQUENCE [LARGE SCALE GENOMIC DNA]</scope>
    <source>
        <strain evidence="15 16">CCTCC AA 208026</strain>
    </source>
</reference>
<dbReference type="GO" id="GO:0016020">
    <property type="term" value="C:membrane"/>
    <property type="evidence" value="ECO:0007669"/>
    <property type="project" value="UniProtKB-SubCell"/>
</dbReference>